<evidence type="ECO:0000256" key="1">
    <source>
        <dbReference type="SAM" id="MobiDB-lite"/>
    </source>
</evidence>
<dbReference type="RefSeq" id="WP_184865719.1">
    <property type="nucleotide sequence ID" value="NZ_BAAAWY010000011.1"/>
</dbReference>
<feature type="region of interest" description="Disordered" evidence="1">
    <location>
        <begin position="369"/>
        <end position="393"/>
    </location>
</feature>
<keyword evidence="2" id="KW-0732">Signal</keyword>
<name>A0A7W9NHY3_9PSEU</name>
<evidence type="ECO:0000259" key="3">
    <source>
        <dbReference type="Pfam" id="PF07995"/>
    </source>
</evidence>
<dbReference type="PANTHER" id="PTHR19328:SF13">
    <property type="entry name" value="HIPL1 PROTEIN"/>
    <property type="match status" value="1"/>
</dbReference>
<dbReference type="InterPro" id="IPR011042">
    <property type="entry name" value="6-blade_b-propeller_TolB-like"/>
</dbReference>
<dbReference type="PROSITE" id="PS51257">
    <property type="entry name" value="PROKAR_LIPOPROTEIN"/>
    <property type="match status" value="1"/>
</dbReference>
<evidence type="ECO:0000313" key="5">
    <source>
        <dbReference type="Proteomes" id="UP000585638"/>
    </source>
</evidence>
<dbReference type="SUPFAM" id="SSF63829">
    <property type="entry name" value="Calcium-dependent phosphotriesterase"/>
    <property type="match status" value="1"/>
</dbReference>
<dbReference type="InterPro" id="IPR012938">
    <property type="entry name" value="Glc/Sorbosone_DH"/>
</dbReference>
<dbReference type="Proteomes" id="UP000585638">
    <property type="component" value="Unassembled WGS sequence"/>
</dbReference>
<dbReference type="EMBL" id="JACHIR010000001">
    <property type="protein sequence ID" value="MBB5894007.1"/>
    <property type="molecule type" value="Genomic_DNA"/>
</dbReference>
<feature type="compositionally biased region" description="Basic and acidic residues" evidence="1">
    <location>
        <begin position="369"/>
        <end position="380"/>
    </location>
</feature>
<dbReference type="AlphaFoldDB" id="A0A7W9NHY3"/>
<gene>
    <name evidence="4" type="ORF">BJ998_005203</name>
</gene>
<feature type="compositionally biased region" description="Polar residues" evidence="1">
    <location>
        <begin position="29"/>
        <end position="40"/>
    </location>
</feature>
<accession>A0A7W9NHY3</accession>
<evidence type="ECO:0000313" key="4">
    <source>
        <dbReference type="EMBL" id="MBB5894007.1"/>
    </source>
</evidence>
<proteinExistence type="predicted"/>
<dbReference type="Gene3D" id="2.120.10.30">
    <property type="entry name" value="TolB, C-terminal domain"/>
    <property type="match status" value="1"/>
</dbReference>
<keyword evidence="5" id="KW-1185">Reference proteome</keyword>
<feature type="compositionally biased region" description="Gly residues" evidence="1">
    <location>
        <begin position="57"/>
        <end position="69"/>
    </location>
</feature>
<sequence>MRRASRVVASSVALGLLLTGCASFPDQSNGANVQNWQPQPKLTEAPGPEPNVPGGSSADGGGTIPGPGGTAKPVPPPQGCTDFDQNVIGTCMSPLAAVAALPGGASGLAAERTTGRVLAVQRGQDPKPVATIEVEASTDGGLTGLALSPTYQQDQLVYAYVTTATDNRVMRFAVGDTPKPVLTGIPKGPTHNRGVLAVDRSGALLVATGDAGNAAAAGDPNSLAGKVLRIDGLGHPAPGNPNPSSAVVIGGLQDPGGMCTAADGSAAWVTDQTAAADQLYRITPGQPQLGSPAWSWPDKPGVAGCAAFTDEVSVATVHKVGIQVLALAKTGGFNGKPSTILDGQGGYGLIGAMDVIDQNTLLVGTVNKDGGKPVSSDDRAIIIPKPNGGRPKD</sequence>
<protein>
    <submittedName>
        <fullName evidence="4">Glucose/arabinose dehydrogenase</fullName>
    </submittedName>
</protein>
<feature type="region of interest" description="Disordered" evidence="1">
    <location>
        <begin position="29"/>
        <end position="81"/>
    </location>
</feature>
<feature type="signal peptide" evidence="2">
    <location>
        <begin position="1"/>
        <end position="24"/>
    </location>
</feature>
<organism evidence="4 5">
    <name type="scientific">Kutzneria kofuensis</name>
    <dbReference type="NCBI Taxonomy" id="103725"/>
    <lineage>
        <taxon>Bacteria</taxon>
        <taxon>Bacillati</taxon>
        <taxon>Actinomycetota</taxon>
        <taxon>Actinomycetes</taxon>
        <taxon>Pseudonocardiales</taxon>
        <taxon>Pseudonocardiaceae</taxon>
        <taxon>Kutzneria</taxon>
    </lineage>
</organism>
<feature type="domain" description="Glucose/Sorbosone dehydrogenase" evidence="3">
    <location>
        <begin position="97"/>
        <end position="286"/>
    </location>
</feature>
<dbReference type="PANTHER" id="PTHR19328">
    <property type="entry name" value="HEDGEHOG-INTERACTING PROTEIN"/>
    <property type="match status" value="1"/>
</dbReference>
<feature type="chain" id="PRO_5039028098" evidence="2">
    <location>
        <begin position="25"/>
        <end position="393"/>
    </location>
</feature>
<comment type="caution">
    <text evidence="4">The sequence shown here is derived from an EMBL/GenBank/DDBJ whole genome shotgun (WGS) entry which is preliminary data.</text>
</comment>
<evidence type="ECO:0000256" key="2">
    <source>
        <dbReference type="SAM" id="SignalP"/>
    </source>
</evidence>
<dbReference type="Pfam" id="PF07995">
    <property type="entry name" value="GSDH"/>
    <property type="match status" value="1"/>
</dbReference>
<reference evidence="4 5" key="1">
    <citation type="submission" date="2020-08" db="EMBL/GenBank/DDBJ databases">
        <title>Sequencing the genomes of 1000 actinobacteria strains.</title>
        <authorList>
            <person name="Klenk H.-P."/>
        </authorList>
    </citation>
    <scope>NUCLEOTIDE SEQUENCE [LARGE SCALE GENOMIC DNA]</scope>
    <source>
        <strain evidence="4 5">DSM 43851</strain>
    </source>
</reference>